<evidence type="ECO:0000313" key="12">
    <source>
        <dbReference type="Proteomes" id="UP000314985"/>
    </source>
</evidence>
<dbReference type="Ensembl" id="ENSSSCT00070041635.1">
    <property type="protein sequence ID" value="ENSSSCP00070034960.1"/>
    <property type="gene ID" value="ENSSSCG00070020960.1"/>
</dbReference>
<keyword evidence="4" id="KW-0472">Membrane</keyword>
<dbReference type="AlphaFoldDB" id="A0A4X1UXI5"/>
<dbReference type="InterPro" id="IPR013783">
    <property type="entry name" value="Ig-like_fold"/>
</dbReference>
<evidence type="ECO:0000256" key="6">
    <source>
        <dbReference type="ARBA" id="ARBA00023180"/>
    </source>
</evidence>
<dbReference type="PROSITE" id="PS50835">
    <property type="entry name" value="IG_LIKE"/>
    <property type="match status" value="1"/>
</dbReference>
<dbReference type="Ensembl" id="ENSSSCT00035080186.1">
    <property type="protein sequence ID" value="ENSSSCP00035033030.1"/>
    <property type="gene ID" value="ENSSSCG00035059818.1"/>
</dbReference>
<dbReference type="InterPro" id="IPR003599">
    <property type="entry name" value="Ig_sub"/>
</dbReference>
<evidence type="ECO:0000313" key="11">
    <source>
        <dbReference type="Ensembl" id="ENSSSCP00070034960.1"/>
    </source>
</evidence>
<dbReference type="Proteomes" id="UP000694724">
    <property type="component" value="Unplaced"/>
</dbReference>
<sequence length="181" mass="20352">MLLKFSAWVLWIQLAWESTQQLEQHPPFLSIQEGENSTMYCNSSSIFTNFQWYRQKPGEGPVFLMMLTKAGDRKEQERLKGQFGEERKDSFLLITAAQPGDAGTYLCAGAQCPWHTCCLHPNPAAGPQSHNCFIAPGSPHKSLGMQKNHFCCLSRTFSAYTGGQDLSAIRQTSVNVFHYLN</sequence>
<feature type="domain" description="Ig-like" evidence="10">
    <location>
        <begin position="20"/>
        <end position="107"/>
    </location>
</feature>
<reference evidence="11" key="2">
    <citation type="submission" date="2025-05" db="UniProtKB">
        <authorList>
            <consortium name="Ensembl"/>
        </authorList>
    </citation>
    <scope>IDENTIFICATION</scope>
</reference>
<feature type="signal peptide" evidence="9">
    <location>
        <begin position="1"/>
        <end position="21"/>
    </location>
</feature>
<evidence type="ECO:0000256" key="9">
    <source>
        <dbReference type="SAM" id="SignalP"/>
    </source>
</evidence>
<dbReference type="SMART" id="SM00409">
    <property type="entry name" value="IG"/>
    <property type="match status" value="1"/>
</dbReference>
<dbReference type="SMART" id="SM00406">
    <property type="entry name" value="IGv"/>
    <property type="match status" value="1"/>
</dbReference>
<comment type="subunit">
    <text evidence="7">Alpha-beta TR is a heterodimer composed of an alpha and beta chain; disulfide-linked. The alpha-beta TR is associated with the transmembrane signaling CD3 coreceptor proteins to form the TR-CD3 (TcR or TCR). The assembly of alpha-beta TR heterodimers with CD3 occurs in the endoplasmic reticulum where a single alpha-beta TR heterodimer associates with one CD3D-CD3E heterodimer, one CD3G-CD3E heterodimer and one CD247 homodimer forming a stable octameric structure. CD3D-CD3E and CD3G-CD3E heterodimers preferentially associate with TR alpha and TR beta chains, respectively. The association of the CD247 homodimer is the last step of TcR assembly in the endoplasmic reticulum and is required for transport to the cell surface.</text>
</comment>
<dbReference type="Pfam" id="PF07686">
    <property type="entry name" value="V-set"/>
    <property type="match status" value="1"/>
</dbReference>
<dbReference type="InterPro" id="IPR013106">
    <property type="entry name" value="Ig_V-set"/>
</dbReference>
<dbReference type="PANTHER" id="PTHR19339">
    <property type="entry name" value="T CELL RECEPTOR ALPHA VARIABLE 39"/>
    <property type="match status" value="1"/>
</dbReference>
<evidence type="ECO:0000256" key="8">
    <source>
        <dbReference type="ARBA" id="ARBA00043266"/>
    </source>
</evidence>
<evidence type="ECO:0000256" key="5">
    <source>
        <dbReference type="ARBA" id="ARBA00023157"/>
    </source>
</evidence>
<keyword evidence="6" id="KW-0325">Glycoprotein</keyword>
<keyword evidence="3 9" id="KW-0732">Signal</keyword>
<keyword evidence="8" id="KW-1064">Adaptive immunity</keyword>
<dbReference type="Proteomes" id="UP000694725">
    <property type="component" value="Unplaced"/>
</dbReference>
<protein>
    <recommendedName>
        <fullName evidence="10">Ig-like domain-containing protein</fullName>
    </recommendedName>
</protein>
<organism evidence="11 12">
    <name type="scientific">Sus scrofa</name>
    <name type="common">Pig</name>
    <dbReference type="NCBI Taxonomy" id="9823"/>
    <lineage>
        <taxon>Eukaryota</taxon>
        <taxon>Metazoa</taxon>
        <taxon>Chordata</taxon>
        <taxon>Craniata</taxon>
        <taxon>Vertebrata</taxon>
        <taxon>Euteleostomi</taxon>
        <taxon>Mammalia</taxon>
        <taxon>Eutheria</taxon>
        <taxon>Laurasiatheria</taxon>
        <taxon>Artiodactyla</taxon>
        <taxon>Suina</taxon>
        <taxon>Suidae</taxon>
        <taxon>Sus</taxon>
    </lineage>
</organism>
<dbReference type="InterPro" id="IPR007110">
    <property type="entry name" value="Ig-like_dom"/>
</dbReference>
<dbReference type="GO" id="GO:0042101">
    <property type="term" value="C:T cell receptor complex"/>
    <property type="evidence" value="ECO:0007669"/>
    <property type="project" value="UniProtKB-KW"/>
</dbReference>
<name>A0A4X1UXI5_PIG</name>
<dbReference type="Ensembl" id="ENSSSCT00045042381.1">
    <property type="protein sequence ID" value="ENSSSCP00045029422.1"/>
    <property type="gene ID" value="ENSSSCG00045024892.1"/>
</dbReference>
<feature type="chain" id="PRO_5044615230" description="Ig-like domain-containing protein" evidence="9">
    <location>
        <begin position="22"/>
        <end position="181"/>
    </location>
</feature>
<dbReference type="Ensembl" id="ENSSSCT00055060360.1">
    <property type="protein sequence ID" value="ENSSSCP00055048356.1"/>
    <property type="gene ID" value="ENSSSCG00055030342.1"/>
</dbReference>
<keyword evidence="8" id="KW-0391">Immunity</keyword>
<evidence type="ECO:0000256" key="1">
    <source>
        <dbReference type="ARBA" id="ARBA00004236"/>
    </source>
</evidence>
<evidence type="ECO:0000256" key="7">
    <source>
        <dbReference type="ARBA" id="ARBA00038651"/>
    </source>
</evidence>
<evidence type="ECO:0000256" key="2">
    <source>
        <dbReference type="ARBA" id="ARBA00022475"/>
    </source>
</evidence>
<comment type="subcellular location">
    <subcellularLocation>
        <location evidence="1">Cell membrane</location>
    </subcellularLocation>
</comment>
<reference evidence="11 12" key="1">
    <citation type="submission" date="2017-08" db="EMBL/GenBank/DDBJ databases">
        <title>USMARCv1.0.</title>
        <authorList>
            <person name="Hannum G.I."/>
            <person name="Koren S."/>
            <person name="Schroeder S.G."/>
            <person name="Chin S.C."/>
            <person name="Nonneman D.J."/>
            <person name="Becker S.A."/>
            <person name="Rosen B.D."/>
            <person name="Bickhart D.M."/>
            <person name="Putnam N.H."/>
            <person name="Green R.E."/>
            <person name="Tuggle C.K."/>
            <person name="Liu H."/>
            <person name="Rohrer G.A."/>
            <person name="Warr A."/>
            <person name="Hall R."/>
            <person name="Kim K."/>
            <person name="Hume D.A."/>
            <person name="Talbot R."/>
            <person name="Chow W."/>
            <person name="Howe K."/>
            <person name="Schwartz A.S."/>
            <person name="Watson M."/>
            <person name="Archibald A.L."/>
            <person name="Phillippy A.M."/>
            <person name="Smith T.P.L."/>
        </authorList>
    </citation>
    <scope>NUCLEOTIDE SEQUENCE [LARGE SCALE GENOMIC DNA]</scope>
</reference>
<evidence type="ECO:0000256" key="3">
    <source>
        <dbReference type="ARBA" id="ARBA00022729"/>
    </source>
</evidence>
<dbReference type="PANTHER" id="PTHR19339:SF2">
    <property type="entry name" value="T CELL RECEPTOR ALPHA VARIABLE 22"/>
    <property type="match status" value="1"/>
</dbReference>
<keyword evidence="2" id="KW-1003">Cell membrane</keyword>
<dbReference type="InterPro" id="IPR051896">
    <property type="entry name" value="TCR_alpha_variable"/>
</dbReference>
<accession>A0A4X1UXI5</accession>
<dbReference type="Ensembl" id="ENSSSCT00065022385.1">
    <property type="protein sequence ID" value="ENSSSCP00065009080.1"/>
    <property type="gene ID" value="ENSSSCG00065016873.1"/>
</dbReference>
<keyword evidence="5" id="KW-1015">Disulfide bond</keyword>
<dbReference type="Proteomes" id="UP000694720">
    <property type="component" value="Unplaced"/>
</dbReference>
<evidence type="ECO:0000256" key="4">
    <source>
        <dbReference type="ARBA" id="ARBA00023136"/>
    </source>
</evidence>
<evidence type="ECO:0000259" key="10">
    <source>
        <dbReference type="PROSITE" id="PS50835"/>
    </source>
</evidence>
<dbReference type="InterPro" id="IPR036179">
    <property type="entry name" value="Ig-like_dom_sf"/>
</dbReference>
<dbReference type="SUPFAM" id="SSF48726">
    <property type="entry name" value="Immunoglobulin"/>
    <property type="match status" value="1"/>
</dbReference>
<dbReference type="Proteomes" id="UP000694728">
    <property type="component" value="Unplaced"/>
</dbReference>
<dbReference type="Proteomes" id="UP000314985">
    <property type="component" value="Chromosome 7"/>
</dbReference>
<dbReference type="Gene3D" id="2.60.40.10">
    <property type="entry name" value="Immunoglobulins"/>
    <property type="match status" value="1"/>
</dbReference>
<proteinExistence type="predicted"/>
<keyword evidence="8" id="KW-1279">T cell receptor</keyword>